<keyword evidence="12" id="KW-1185">Reference proteome</keyword>
<evidence type="ECO:0000256" key="9">
    <source>
        <dbReference type="SAM" id="MobiDB-lite"/>
    </source>
</evidence>
<keyword evidence="4 7" id="KW-0238">DNA-binding</keyword>
<dbReference type="PANTHER" id="PTHR46123:SF4">
    <property type="entry name" value="MIX-TYPE HOMEOBOX GENE 1-RELATED"/>
    <property type="match status" value="1"/>
</dbReference>
<evidence type="ECO:0000313" key="11">
    <source>
        <dbReference type="Ensembl" id="ENSPCEP00000010017.1"/>
    </source>
</evidence>
<keyword evidence="6 7" id="KW-0539">Nucleus</keyword>
<keyword evidence="3" id="KW-0217">Developmental protein</keyword>
<evidence type="ECO:0000313" key="12">
    <source>
        <dbReference type="Proteomes" id="UP000694393"/>
    </source>
</evidence>
<dbReference type="SUPFAM" id="SSF46689">
    <property type="entry name" value="Homeodomain-like"/>
    <property type="match status" value="1"/>
</dbReference>
<dbReference type="AlphaFoldDB" id="A0A8C8RRR5"/>
<organism evidence="11 12">
    <name type="scientific">Pelusios castaneus</name>
    <name type="common">West African mud turtle</name>
    <dbReference type="NCBI Taxonomy" id="367368"/>
    <lineage>
        <taxon>Eukaryota</taxon>
        <taxon>Metazoa</taxon>
        <taxon>Chordata</taxon>
        <taxon>Craniata</taxon>
        <taxon>Vertebrata</taxon>
        <taxon>Euteleostomi</taxon>
        <taxon>Archelosauria</taxon>
        <taxon>Testudinata</taxon>
        <taxon>Testudines</taxon>
        <taxon>Pleurodira</taxon>
        <taxon>Pelomedusidae</taxon>
        <taxon>Pelusios</taxon>
    </lineage>
</organism>
<comment type="subcellular location">
    <subcellularLocation>
        <location evidence="1 7 8">Nucleus</location>
    </subcellularLocation>
</comment>
<dbReference type="SMART" id="SM00389">
    <property type="entry name" value="HOX"/>
    <property type="match status" value="1"/>
</dbReference>
<name>A0A8C8RRR5_9SAUR</name>
<feature type="DNA-binding region" description="Homeobox" evidence="7">
    <location>
        <begin position="29"/>
        <end position="88"/>
    </location>
</feature>
<dbReference type="Ensembl" id="ENSPCET00000010352.1">
    <property type="protein sequence ID" value="ENSPCEP00000010017.1"/>
    <property type="gene ID" value="ENSPCEG00000007969.1"/>
</dbReference>
<reference evidence="11" key="1">
    <citation type="submission" date="2025-08" db="UniProtKB">
        <authorList>
            <consortium name="Ensembl"/>
        </authorList>
    </citation>
    <scope>IDENTIFICATION</scope>
</reference>
<protein>
    <recommendedName>
        <fullName evidence="10">Homeobox domain-containing protein</fullName>
    </recommendedName>
</protein>
<dbReference type="InterPro" id="IPR009057">
    <property type="entry name" value="Homeodomain-like_sf"/>
</dbReference>
<proteinExistence type="inferred from homology"/>
<evidence type="ECO:0000256" key="6">
    <source>
        <dbReference type="ARBA" id="ARBA00023242"/>
    </source>
</evidence>
<dbReference type="PANTHER" id="PTHR46123">
    <property type="entry name" value="MIX-TYPE HOMEOBOX GENE 1-RELATED"/>
    <property type="match status" value="1"/>
</dbReference>
<evidence type="ECO:0000256" key="1">
    <source>
        <dbReference type="ARBA" id="ARBA00004123"/>
    </source>
</evidence>
<dbReference type="Pfam" id="PF00046">
    <property type="entry name" value="Homeodomain"/>
    <property type="match status" value="1"/>
</dbReference>
<keyword evidence="5 7" id="KW-0371">Homeobox</keyword>
<evidence type="ECO:0000259" key="10">
    <source>
        <dbReference type="PROSITE" id="PS50071"/>
    </source>
</evidence>
<evidence type="ECO:0000256" key="5">
    <source>
        <dbReference type="ARBA" id="ARBA00023155"/>
    </source>
</evidence>
<feature type="domain" description="Homeobox" evidence="10">
    <location>
        <begin position="27"/>
        <end position="87"/>
    </location>
</feature>
<accession>A0A8C8RRR5</accession>
<dbReference type="Gene3D" id="1.10.10.60">
    <property type="entry name" value="Homeodomain-like"/>
    <property type="match status" value="1"/>
</dbReference>
<dbReference type="CDD" id="cd00086">
    <property type="entry name" value="homeodomain"/>
    <property type="match status" value="1"/>
</dbReference>
<evidence type="ECO:0000256" key="7">
    <source>
        <dbReference type="PROSITE-ProRule" id="PRU00108"/>
    </source>
</evidence>
<comment type="similarity">
    <text evidence="2">Belongs to the paired homeobox family.</text>
</comment>
<reference evidence="11" key="2">
    <citation type="submission" date="2025-09" db="UniProtKB">
        <authorList>
            <consortium name="Ensembl"/>
        </authorList>
    </citation>
    <scope>IDENTIFICATION</scope>
</reference>
<evidence type="ECO:0000256" key="8">
    <source>
        <dbReference type="RuleBase" id="RU000682"/>
    </source>
</evidence>
<evidence type="ECO:0000256" key="2">
    <source>
        <dbReference type="ARBA" id="ARBA00005733"/>
    </source>
</evidence>
<evidence type="ECO:0000256" key="3">
    <source>
        <dbReference type="ARBA" id="ARBA00022473"/>
    </source>
</evidence>
<dbReference type="InterPro" id="IPR051306">
    <property type="entry name" value="Homeobox_regulator"/>
</dbReference>
<dbReference type="InterPro" id="IPR001356">
    <property type="entry name" value="HD"/>
</dbReference>
<dbReference type="FunFam" id="1.10.10.60:FF:000312">
    <property type="entry name" value="Mix-type homeobox gene 1"/>
    <property type="match status" value="1"/>
</dbReference>
<dbReference type="GO" id="GO:0005634">
    <property type="term" value="C:nucleus"/>
    <property type="evidence" value="ECO:0007669"/>
    <property type="project" value="UniProtKB-SubCell"/>
</dbReference>
<feature type="region of interest" description="Disordered" evidence="9">
    <location>
        <begin position="1"/>
        <end position="33"/>
    </location>
</feature>
<dbReference type="Proteomes" id="UP000694393">
    <property type="component" value="Unplaced"/>
</dbReference>
<evidence type="ECO:0000256" key="4">
    <source>
        <dbReference type="ARBA" id="ARBA00023125"/>
    </source>
</evidence>
<sequence>MEPAKVKNSLTADKIRQCPGLSKAPKEGGRRKRTTFSKAQLDLLVKAFESDPYPGITVRERLSSLTEIPESRIQVWFQNRRARQLNQKKTEVSTFPVPNYGNKKLSHLNIGLQDSPRMTQTIASDQSLLNLQPCLLGGNQNVPRQSMQYSGQQLQRSDGNFKSLDSTFGTGPQIQIPSTHFNLDYMSRENQLSSGTMWNPSQIQNFVQPLQQHPYYQRSFPENCYLDAKLFQASSPLKLGGQPCDQGHQYPAVKENLYRMPVIVNCLNTSQGVLNKECSYMKASTSHLSESPVLGHGGGDPQLKIEPEQVECGLSTNIESPVSFNINLSPPTFANCQVTSQRMLTPLIPVFGPQLKEMIDEFDPHWSDMRNEILGTGLDLLLENEQNGDLSGCRSYPFTFDQSSSCHLGHT</sequence>
<dbReference type="PROSITE" id="PS50071">
    <property type="entry name" value="HOMEOBOX_2"/>
    <property type="match status" value="1"/>
</dbReference>
<dbReference type="GO" id="GO:0000981">
    <property type="term" value="F:DNA-binding transcription factor activity, RNA polymerase II-specific"/>
    <property type="evidence" value="ECO:0007669"/>
    <property type="project" value="TreeGrafter"/>
</dbReference>
<dbReference type="GO" id="GO:0000977">
    <property type="term" value="F:RNA polymerase II transcription regulatory region sequence-specific DNA binding"/>
    <property type="evidence" value="ECO:0007669"/>
    <property type="project" value="TreeGrafter"/>
</dbReference>